<dbReference type="OrthoDB" id="71369at2157"/>
<organism evidence="2 3">
    <name type="scientific">Methanobacterium congolense</name>
    <dbReference type="NCBI Taxonomy" id="118062"/>
    <lineage>
        <taxon>Archaea</taxon>
        <taxon>Methanobacteriati</taxon>
        <taxon>Methanobacteriota</taxon>
        <taxon>Methanomada group</taxon>
        <taxon>Methanobacteria</taxon>
        <taxon>Methanobacteriales</taxon>
        <taxon>Methanobacteriaceae</taxon>
        <taxon>Methanobacterium</taxon>
    </lineage>
</organism>
<reference evidence="2 3" key="1">
    <citation type="submission" date="2016-08" db="EMBL/GenBank/DDBJ databases">
        <authorList>
            <person name="Seilhamer J.J."/>
        </authorList>
    </citation>
    <scope>NUCLEOTIDE SEQUENCE [LARGE SCALE GENOMIC DNA]</scope>
    <source>
        <strain evidence="2">Buetzberg</strain>
    </source>
</reference>
<keyword evidence="3" id="KW-1185">Reference proteome</keyword>
<protein>
    <submittedName>
        <fullName evidence="2">Uncharacterized protein</fullName>
    </submittedName>
</protein>
<dbReference type="EMBL" id="LT607756">
    <property type="protein sequence ID" value="SCG86022.1"/>
    <property type="molecule type" value="Genomic_DNA"/>
</dbReference>
<proteinExistence type="predicted"/>
<evidence type="ECO:0000256" key="1">
    <source>
        <dbReference type="SAM" id="MobiDB-lite"/>
    </source>
</evidence>
<dbReference type="GeneID" id="30412307"/>
<evidence type="ECO:0000313" key="3">
    <source>
        <dbReference type="Proteomes" id="UP000094707"/>
    </source>
</evidence>
<dbReference type="RefSeq" id="WP_145976025.1">
    <property type="nucleotide sequence ID" value="NZ_LT607756.1"/>
</dbReference>
<accession>A0A1D3L2Z2</accession>
<feature type="region of interest" description="Disordered" evidence="1">
    <location>
        <begin position="78"/>
        <end position="97"/>
    </location>
</feature>
<name>A0A1D3L2Z2_9EURY</name>
<evidence type="ECO:0000313" key="2">
    <source>
        <dbReference type="EMBL" id="SCG86022.1"/>
    </source>
</evidence>
<dbReference type="AlphaFoldDB" id="A0A1D3L2Z2"/>
<sequence length="168" mass="18545">MAKATGSHGVWAYEKGTFLNYCPQCHSYGTLSYSKYCDGGQWTCSHCDCDYDMQTGYEKISGSSLRLTPYTIQSTAKTTTKKTGTNNTTKTTTNNTSTKTVNKTHNTVQAINILQLTYTEPLIKEKKTVTVPKTTKNTKIDAESGSPQIGSGIMVMLENQMKFKLGNH</sequence>
<dbReference type="Proteomes" id="UP000094707">
    <property type="component" value="Chromosome I"/>
</dbReference>
<gene>
    <name evidence="2" type="ORF">MCBB_1466</name>
</gene>
<dbReference type="KEGG" id="mcub:MCBB_1466"/>